<dbReference type="InterPro" id="IPR012867">
    <property type="entry name" value="DUF1648"/>
</dbReference>
<gene>
    <name evidence="3" type="ORF">V5R04_04065</name>
</gene>
<feature type="transmembrane region" description="Helical" evidence="1">
    <location>
        <begin position="26"/>
        <end position="48"/>
    </location>
</feature>
<feature type="domain" description="DUF1648" evidence="2">
    <location>
        <begin position="37"/>
        <end position="82"/>
    </location>
</feature>
<dbReference type="AlphaFoldDB" id="A0AAU7DY39"/>
<organism evidence="3">
    <name type="scientific">Jonesiaceae bacterium BS-20</name>
    <dbReference type="NCBI Taxonomy" id="3120821"/>
    <lineage>
        <taxon>Bacteria</taxon>
        <taxon>Bacillati</taxon>
        <taxon>Actinomycetota</taxon>
        <taxon>Actinomycetes</taxon>
        <taxon>Micrococcales</taxon>
        <taxon>Jonesiaceae</taxon>
    </lineage>
</organism>
<sequence length="340" mass="35608">MTTSNSTSAQAKKNGAIPKGPARTKFLIGGLIIPLLILGALSLFPLTWLDQLPALVPSHWGMDGQPDTFESPMTLIWTMVGIGGGTIAAMWALGFALGKELLTRRIMVGANIFMAVLVGGIVWSTLSAARAGSGGDMSVDSTIFLAMGIGTALGFLGAALIRPEPIVLATGHPSAGAPRTPLSDLEVGVWVTRTEAKTGYLIAAGTALLTIGIMIATQLWWTSIMFILLSVTMVIMFSWNVRVDSTGLTVASAARVPKRHLHLDEIESAEVADVRAMADFGGFGLRTGLSGSTGVILRSGKALQVNMSGNRTFYITIDDAETGAALLNTLVDRSRPAANG</sequence>
<dbReference type="Pfam" id="PF07853">
    <property type="entry name" value="DUF1648"/>
    <property type="match status" value="1"/>
</dbReference>
<reference evidence="3" key="1">
    <citation type="submission" date="2024-02" db="EMBL/GenBank/DDBJ databases">
        <title>Tomenella chthoni gen. nov. sp. nov., a member of the family Jonesiaceae isolated from bat guano.</title>
        <authorList>
            <person name="Miller S.L."/>
            <person name="King J."/>
            <person name="Sankaranarayanan K."/>
            <person name="Lawson P.A."/>
        </authorList>
    </citation>
    <scope>NUCLEOTIDE SEQUENCE</scope>
    <source>
        <strain evidence="3">BS-20</strain>
    </source>
</reference>
<keyword evidence="1" id="KW-0472">Membrane</keyword>
<feature type="transmembrane region" description="Helical" evidence="1">
    <location>
        <begin position="223"/>
        <end position="241"/>
    </location>
</feature>
<evidence type="ECO:0000313" key="3">
    <source>
        <dbReference type="EMBL" id="XBH22406.1"/>
    </source>
</evidence>
<keyword evidence="1" id="KW-0812">Transmembrane</keyword>
<evidence type="ECO:0000256" key="1">
    <source>
        <dbReference type="SAM" id="Phobius"/>
    </source>
</evidence>
<protein>
    <submittedName>
        <fullName evidence="3">DUF1648 domain-containing protein</fullName>
    </submittedName>
</protein>
<feature type="transmembrane region" description="Helical" evidence="1">
    <location>
        <begin position="141"/>
        <end position="161"/>
    </location>
</feature>
<accession>A0AAU7DY39</accession>
<feature type="transmembrane region" description="Helical" evidence="1">
    <location>
        <begin position="75"/>
        <end position="96"/>
    </location>
</feature>
<evidence type="ECO:0000259" key="2">
    <source>
        <dbReference type="Pfam" id="PF07853"/>
    </source>
</evidence>
<feature type="transmembrane region" description="Helical" evidence="1">
    <location>
        <begin position="199"/>
        <end position="217"/>
    </location>
</feature>
<feature type="transmembrane region" description="Helical" evidence="1">
    <location>
        <begin position="108"/>
        <end position="129"/>
    </location>
</feature>
<dbReference type="EMBL" id="CP146203">
    <property type="protein sequence ID" value="XBH22406.1"/>
    <property type="molecule type" value="Genomic_DNA"/>
</dbReference>
<proteinExistence type="predicted"/>
<name>A0AAU7DY39_9MICO</name>
<keyword evidence="1" id="KW-1133">Transmembrane helix</keyword>